<keyword evidence="1" id="KW-0732">Signal</keyword>
<reference evidence="2 3" key="1">
    <citation type="journal article" date="2019" name="Environ. Microbiol.">
        <title>Species interactions and distinct microbial communities in high Arctic permafrost affected cryosols are associated with the CH4 and CO2 gas fluxes.</title>
        <authorList>
            <person name="Altshuler I."/>
            <person name="Hamel J."/>
            <person name="Turney S."/>
            <person name="Magnuson E."/>
            <person name="Levesque R."/>
            <person name="Greer C."/>
            <person name="Whyte L.G."/>
        </authorList>
    </citation>
    <scope>NUCLEOTIDE SEQUENCE [LARGE SCALE GENOMIC DNA]</scope>
    <source>
        <strain evidence="2 3">S13Y</strain>
    </source>
</reference>
<evidence type="ECO:0008006" key="4">
    <source>
        <dbReference type="Google" id="ProtNLM"/>
    </source>
</evidence>
<dbReference type="AlphaFoldDB" id="A0A502CG07"/>
<name>A0A502CG07_9GAMM</name>
<evidence type="ECO:0000313" key="2">
    <source>
        <dbReference type="EMBL" id="TPG11733.1"/>
    </source>
</evidence>
<dbReference type="OrthoDB" id="6658408at2"/>
<feature type="signal peptide" evidence="1">
    <location>
        <begin position="1"/>
        <end position="23"/>
    </location>
</feature>
<proteinExistence type="predicted"/>
<dbReference type="EMBL" id="RCZO01000001">
    <property type="protein sequence ID" value="TPG11733.1"/>
    <property type="molecule type" value="Genomic_DNA"/>
</dbReference>
<evidence type="ECO:0000256" key="1">
    <source>
        <dbReference type="SAM" id="SignalP"/>
    </source>
</evidence>
<dbReference type="Proteomes" id="UP000319486">
    <property type="component" value="Unassembled WGS sequence"/>
</dbReference>
<sequence>MRKLTSIMSVLMAVVGVAIGATACATAPATAPTAPAQMDAAALQTYAGKPWDKAALMNTTVELGRYRGVPVVAEFPCSDVCPNYTVRIIHYRLPADTSCASVGGIEKRVLVPVAITVLPKMFCIPEPLVASGQYYAR</sequence>
<evidence type="ECO:0000313" key="3">
    <source>
        <dbReference type="Proteomes" id="UP000319486"/>
    </source>
</evidence>
<comment type="caution">
    <text evidence="2">The sequence shown here is derived from an EMBL/GenBank/DDBJ whole genome shotgun (WGS) entry which is preliminary data.</text>
</comment>
<dbReference type="RefSeq" id="WP_140649332.1">
    <property type="nucleotide sequence ID" value="NZ_RCZB01000003.1"/>
</dbReference>
<keyword evidence="3" id="KW-1185">Reference proteome</keyword>
<feature type="chain" id="PRO_5030107298" description="Lipoprotein" evidence="1">
    <location>
        <begin position="24"/>
        <end position="137"/>
    </location>
</feature>
<dbReference type="PROSITE" id="PS51257">
    <property type="entry name" value="PROKAR_LIPOPROTEIN"/>
    <property type="match status" value="1"/>
</dbReference>
<accession>A0A502CG07</accession>
<gene>
    <name evidence="2" type="ORF">EAH88_04375</name>
</gene>
<protein>
    <recommendedName>
        <fullName evidence="4">Lipoprotein</fullName>
    </recommendedName>
</protein>
<organism evidence="2 3">
    <name type="scientific">Rhodanobacter glycinis</name>
    <dbReference type="NCBI Taxonomy" id="582702"/>
    <lineage>
        <taxon>Bacteria</taxon>
        <taxon>Pseudomonadati</taxon>
        <taxon>Pseudomonadota</taxon>
        <taxon>Gammaproteobacteria</taxon>
        <taxon>Lysobacterales</taxon>
        <taxon>Rhodanobacteraceae</taxon>
        <taxon>Rhodanobacter</taxon>
    </lineage>
</organism>